<dbReference type="InterPro" id="IPR001128">
    <property type="entry name" value="Cyt_P450"/>
</dbReference>
<dbReference type="InterPro" id="IPR017972">
    <property type="entry name" value="Cyt_P450_CS"/>
</dbReference>
<evidence type="ECO:0000313" key="7">
    <source>
        <dbReference type="Proteomes" id="UP001178507"/>
    </source>
</evidence>
<dbReference type="GO" id="GO:0020037">
    <property type="term" value="F:heme binding"/>
    <property type="evidence" value="ECO:0007669"/>
    <property type="project" value="InterPro"/>
</dbReference>
<dbReference type="GO" id="GO:0004497">
    <property type="term" value="F:monooxygenase activity"/>
    <property type="evidence" value="ECO:0007669"/>
    <property type="project" value="UniProtKB-KW"/>
</dbReference>
<keyword evidence="5" id="KW-0812">Transmembrane</keyword>
<dbReference type="Pfam" id="PF00067">
    <property type="entry name" value="p450"/>
    <property type="match status" value="1"/>
</dbReference>
<keyword evidence="3 4" id="KW-0408">Iron</keyword>
<dbReference type="Proteomes" id="UP001178507">
    <property type="component" value="Unassembled WGS sequence"/>
</dbReference>
<gene>
    <name evidence="6" type="ORF">EVOR1521_LOCUS7439</name>
</gene>
<dbReference type="PANTHER" id="PTHR24305:SF166">
    <property type="entry name" value="CYTOCHROME P450 12A4, MITOCHONDRIAL-RELATED"/>
    <property type="match status" value="1"/>
</dbReference>
<dbReference type="PANTHER" id="PTHR24305">
    <property type="entry name" value="CYTOCHROME P450"/>
    <property type="match status" value="1"/>
</dbReference>
<keyword evidence="3 4" id="KW-0479">Metal-binding</keyword>
<sequence length="518" mass="57772">MPSVAGVDVPNWCLAGAAVLTPAAIYAYLLRVSRQQREFFAETPQPKETSLIFGGLESADLVNNPEKGLAAMKQFYKELGNSWGIRLPKWLFPNTQFLFLTADPVIISEIMSKKDIFHSRPKGLAFDTTIPLGLLSLRAEGPHSRWALHRRLASPLFSDSFLLGYSEQVQEKAKLMQFILNERIKAAKAEAAECDLQHCLKLLTLDVIGSIGFGFNSKATMTYLPEDHPQALSEAEKTAELEFLQASEVMFFETHQRTTEPWMMRYLPHRFMRWRWAKGVMDKRINAVLVSGKESSSGAKLNMLKALKDAQEGGQKMSKAEVTDEILTLLAAGHETTGHTTSWALYEVARHPEVQAKMLAEVSTVDLETLPLTQVQSLLPYSWMTWQEALRLHPTVPFIPRQAEVDTTLGGKYNLTAGCVVSVSQFMLAVNEEMWGPDAASFVPERMEKGYPEMHLPFGFGGRTCIGKRLAYVEGVYLLAFLVKNFSSRIGDDAPVPSPRVTVTQSAAEGIHLMISSR</sequence>
<reference evidence="6" key="1">
    <citation type="submission" date="2023-08" db="EMBL/GenBank/DDBJ databases">
        <authorList>
            <person name="Chen Y."/>
            <person name="Shah S."/>
            <person name="Dougan E. K."/>
            <person name="Thang M."/>
            <person name="Chan C."/>
        </authorList>
    </citation>
    <scope>NUCLEOTIDE SEQUENCE</scope>
</reference>
<evidence type="ECO:0008006" key="8">
    <source>
        <dbReference type="Google" id="ProtNLM"/>
    </source>
</evidence>
<protein>
    <recommendedName>
        <fullName evidence="8">Cytochrome P450</fullName>
    </recommendedName>
</protein>
<comment type="cofactor">
    <cofactor evidence="1 3">
        <name>heme</name>
        <dbReference type="ChEBI" id="CHEBI:30413"/>
    </cofactor>
</comment>
<dbReference type="InterPro" id="IPR036396">
    <property type="entry name" value="Cyt_P450_sf"/>
</dbReference>
<evidence type="ECO:0000256" key="5">
    <source>
        <dbReference type="SAM" id="Phobius"/>
    </source>
</evidence>
<feature type="binding site" description="axial binding residue" evidence="3">
    <location>
        <position position="465"/>
    </location>
    <ligand>
        <name>heme</name>
        <dbReference type="ChEBI" id="CHEBI:30413"/>
    </ligand>
    <ligandPart>
        <name>Fe</name>
        <dbReference type="ChEBI" id="CHEBI:18248"/>
    </ligandPart>
</feature>
<dbReference type="PRINTS" id="PR00385">
    <property type="entry name" value="P450"/>
</dbReference>
<dbReference type="InterPro" id="IPR002401">
    <property type="entry name" value="Cyt_P450_E_grp-I"/>
</dbReference>
<dbReference type="Gene3D" id="1.10.630.10">
    <property type="entry name" value="Cytochrome P450"/>
    <property type="match status" value="1"/>
</dbReference>
<accession>A0AA36I138</accession>
<keyword evidence="5" id="KW-0472">Membrane</keyword>
<dbReference type="GO" id="GO:0016705">
    <property type="term" value="F:oxidoreductase activity, acting on paired donors, with incorporation or reduction of molecular oxygen"/>
    <property type="evidence" value="ECO:0007669"/>
    <property type="project" value="InterPro"/>
</dbReference>
<dbReference type="SUPFAM" id="SSF48264">
    <property type="entry name" value="Cytochrome P450"/>
    <property type="match status" value="1"/>
</dbReference>
<evidence type="ECO:0000256" key="3">
    <source>
        <dbReference type="PIRSR" id="PIRSR602401-1"/>
    </source>
</evidence>
<dbReference type="EMBL" id="CAUJNA010000597">
    <property type="protein sequence ID" value="CAJ1379088.1"/>
    <property type="molecule type" value="Genomic_DNA"/>
</dbReference>
<evidence type="ECO:0000256" key="2">
    <source>
        <dbReference type="ARBA" id="ARBA00010617"/>
    </source>
</evidence>
<evidence type="ECO:0000256" key="4">
    <source>
        <dbReference type="RuleBase" id="RU000461"/>
    </source>
</evidence>
<evidence type="ECO:0000256" key="1">
    <source>
        <dbReference type="ARBA" id="ARBA00001971"/>
    </source>
</evidence>
<dbReference type="PROSITE" id="PS00086">
    <property type="entry name" value="CYTOCHROME_P450"/>
    <property type="match status" value="1"/>
</dbReference>
<dbReference type="AlphaFoldDB" id="A0AA36I138"/>
<comment type="caution">
    <text evidence="6">The sequence shown here is derived from an EMBL/GenBank/DDBJ whole genome shotgun (WGS) entry which is preliminary data.</text>
</comment>
<keyword evidence="4" id="KW-0503">Monooxygenase</keyword>
<proteinExistence type="inferred from homology"/>
<comment type="similarity">
    <text evidence="2 4">Belongs to the cytochrome P450 family.</text>
</comment>
<name>A0AA36I138_9DINO</name>
<keyword evidence="4" id="KW-0560">Oxidoreductase</keyword>
<organism evidence="6 7">
    <name type="scientific">Effrenium voratum</name>
    <dbReference type="NCBI Taxonomy" id="2562239"/>
    <lineage>
        <taxon>Eukaryota</taxon>
        <taxon>Sar</taxon>
        <taxon>Alveolata</taxon>
        <taxon>Dinophyceae</taxon>
        <taxon>Suessiales</taxon>
        <taxon>Symbiodiniaceae</taxon>
        <taxon>Effrenium</taxon>
    </lineage>
</organism>
<keyword evidence="3 4" id="KW-0349">Heme</keyword>
<dbReference type="PRINTS" id="PR00463">
    <property type="entry name" value="EP450I"/>
</dbReference>
<feature type="transmembrane region" description="Helical" evidence="5">
    <location>
        <begin position="12"/>
        <end position="30"/>
    </location>
</feature>
<keyword evidence="7" id="KW-1185">Reference proteome</keyword>
<dbReference type="InterPro" id="IPR050121">
    <property type="entry name" value="Cytochrome_P450_monoxygenase"/>
</dbReference>
<dbReference type="GO" id="GO:0005506">
    <property type="term" value="F:iron ion binding"/>
    <property type="evidence" value="ECO:0007669"/>
    <property type="project" value="InterPro"/>
</dbReference>
<evidence type="ECO:0000313" key="6">
    <source>
        <dbReference type="EMBL" id="CAJ1379088.1"/>
    </source>
</evidence>
<keyword evidence="5" id="KW-1133">Transmembrane helix</keyword>